<dbReference type="PROSITE" id="PS50977">
    <property type="entry name" value="HTH_TETR_2"/>
    <property type="match status" value="1"/>
</dbReference>
<evidence type="ECO:0000256" key="4">
    <source>
        <dbReference type="PROSITE-ProRule" id="PRU00335"/>
    </source>
</evidence>
<accession>A0ABY5PH74</accession>
<reference evidence="7" key="1">
    <citation type="submission" date="2021-11" db="EMBL/GenBank/DDBJ databases">
        <title>Cultivation dependent microbiological survey of springs from the worlds oldest radium mine currently devoted to the extraction of radon-saturated water.</title>
        <authorList>
            <person name="Kapinusova G."/>
            <person name="Smrhova T."/>
            <person name="Strejcek M."/>
            <person name="Suman J."/>
            <person name="Jani K."/>
            <person name="Pajer P."/>
            <person name="Uhlik O."/>
        </authorList>
    </citation>
    <scope>NUCLEOTIDE SEQUENCE [LARGE SCALE GENOMIC DNA]</scope>
    <source>
        <strain evidence="7">J379</strain>
    </source>
</reference>
<protein>
    <submittedName>
        <fullName evidence="6">TetR/AcrR family transcriptional regulator</fullName>
    </submittedName>
</protein>
<dbReference type="PANTHER" id="PTHR30055:SF234">
    <property type="entry name" value="HTH-TYPE TRANSCRIPTIONAL REGULATOR BETI"/>
    <property type="match status" value="1"/>
</dbReference>
<evidence type="ECO:0000256" key="2">
    <source>
        <dbReference type="ARBA" id="ARBA00023125"/>
    </source>
</evidence>
<keyword evidence="3" id="KW-0804">Transcription</keyword>
<dbReference type="InterPro" id="IPR001647">
    <property type="entry name" value="HTH_TetR"/>
</dbReference>
<feature type="DNA-binding region" description="H-T-H motif" evidence="4">
    <location>
        <begin position="36"/>
        <end position="55"/>
    </location>
</feature>
<evidence type="ECO:0000259" key="5">
    <source>
        <dbReference type="PROSITE" id="PS50977"/>
    </source>
</evidence>
<keyword evidence="2 4" id="KW-0238">DNA-binding</keyword>
<dbReference type="InterPro" id="IPR009057">
    <property type="entry name" value="Homeodomain-like_sf"/>
</dbReference>
<evidence type="ECO:0000256" key="3">
    <source>
        <dbReference type="ARBA" id="ARBA00023163"/>
    </source>
</evidence>
<proteinExistence type="predicted"/>
<feature type="domain" description="HTH tetR-type" evidence="5">
    <location>
        <begin position="13"/>
        <end position="73"/>
    </location>
</feature>
<dbReference type="Proteomes" id="UP001058860">
    <property type="component" value="Chromosome"/>
</dbReference>
<organism evidence="6 7">
    <name type="scientific">Svornostia abyssi</name>
    <dbReference type="NCBI Taxonomy" id="2898438"/>
    <lineage>
        <taxon>Bacteria</taxon>
        <taxon>Bacillati</taxon>
        <taxon>Actinomycetota</taxon>
        <taxon>Thermoleophilia</taxon>
        <taxon>Solirubrobacterales</taxon>
        <taxon>Baekduiaceae</taxon>
        <taxon>Svornostia</taxon>
    </lineage>
</organism>
<keyword evidence="1" id="KW-0805">Transcription regulation</keyword>
<dbReference type="SUPFAM" id="SSF46689">
    <property type="entry name" value="Homeodomain-like"/>
    <property type="match status" value="1"/>
</dbReference>
<sequence>MPRSRRTQAERRAATRAALLDATVAALVQDGYANLTTRGIAERAGVSQGTQQHHFATKSELVVEALRYANAQITADVVRRIDLGDLRDPERQEAVLDELWRVHTSSAFTAALEVWAAARTDAELRPHIRALERDMTRSIDGALGELLGGRPRGPGLLELLDVTLATIRGLAMLGTVVPQAELDRRFAAAKRHLLRTFSVRVASET</sequence>
<name>A0ABY5PH74_9ACTN</name>
<evidence type="ECO:0000313" key="7">
    <source>
        <dbReference type="Proteomes" id="UP001058860"/>
    </source>
</evidence>
<evidence type="ECO:0000313" key="6">
    <source>
        <dbReference type="EMBL" id="UUY03742.1"/>
    </source>
</evidence>
<dbReference type="PRINTS" id="PR00455">
    <property type="entry name" value="HTHTETR"/>
</dbReference>
<dbReference type="EMBL" id="CP088295">
    <property type="protein sequence ID" value="UUY03742.1"/>
    <property type="molecule type" value="Genomic_DNA"/>
</dbReference>
<dbReference type="Gene3D" id="1.10.357.10">
    <property type="entry name" value="Tetracycline Repressor, domain 2"/>
    <property type="match status" value="1"/>
</dbReference>
<dbReference type="InterPro" id="IPR050109">
    <property type="entry name" value="HTH-type_TetR-like_transc_reg"/>
</dbReference>
<dbReference type="RefSeq" id="WP_353864247.1">
    <property type="nucleotide sequence ID" value="NZ_CP088295.1"/>
</dbReference>
<gene>
    <name evidence="6" type="ORF">LRS13_24290</name>
</gene>
<dbReference type="Pfam" id="PF00440">
    <property type="entry name" value="TetR_N"/>
    <property type="match status" value="1"/>
</dbReference>
<keyword evidence="7" id="KW-1185">Reference proteome</keyword>
<dbReference type="PANTHER" id="PTHR30055">
    <property type="entry name" value="HTH-TYPE TRANSCRIPTIONAL REGULATOR RUTR"/>
    <property type="match status" value="1"/>
</dbReference>
<evidence type="ECO:0000256" key="1">
    <source>
        <dbReference type="ARBA" id="ARBA00023015"/>
    </source>
</evidence>